<dbReference type="STRING" id="310781.SAMN05216259_104306"/>
<dbReference type="InterPro" id="IPR023213">
    <property type="entry name" value="CAT-like_dom_sf"/>
</dbReference>
<dbReference type="GO" id="GO:0008610">
    <property type="term" value="P:lipid biosynthetic process"/>
    <property type="evidence" value="ECO:0007669"/>
    <property type="project" value="UniProtKB-ARBA"/>
</dbReference>
<feature type="domain" description="Condensation" evidence="1">
    <location>
        <begin position="46"/>
        <end position="274"/>
    </location>
</feature>
<proteinExistence type="predicted"/>
<dbReference type="Gene3D" id="3.30.559.10">
    <property type="entry name" value="Chloramphenicol acetyltransferase-like domain"/>
    <property type="match status" value="1"/>
</dbReference>
<name>A0A1H0BU72_9ACTN</name>
<evidence type="ECO:0000313" key="3">
    <source>
        <dbReference type="Proteomes" id="UP000199341"/>
    </source>
</evidence>
<gene>
    <name evidence="2" type="ORF">SAMN05216259_104306</name>
</gene>
<dbReference type="AlphaFoldDB" id="A0A1H0BU72"/>
<dbReference type="GO" id="GO:0009366">
    <property type="term" value="C:enterobactin synthetase complex"/>
    <property type="evidence" value="ECO:0007669"/>
    <property type="project" value="TreeGrafter"/>
</dbReference>
<reference evidence="2 3" key="1">
    <citation type="submission" date="2016-10" db="EMBL/GenBank/DDBJ databases">
        <authorList>
            <person name="de Groot N.N."/>
        </authorList>
    </citation>
    <scope>NUCLEOTIDE SEQUENCE [LARGE SCALE GENOMIC DNA]</scope>
    <source>
        <strain evidence="2 3">CGMCC 4.2022</strain>
    </source>
</reference>
<protein>
    <submittedName>
        <fullName evidence="2">Condensation domain-containing protein</fullName>
    </submittedName>
</protein>
<dbReference type="InterPro" id="IPR001242">
    <property type="entry name" value="Condensation_dom"/>
</dbReference>
<dbReference type="RefSeq" id="WP_143031672.1">
    <property type="nucleotide sequence ID" value="NZ_FNIE01000004.1"/>
</dbReference>
<dbReference type="PANTHER" id="PTHR45527:SF1">
    <property type="entry name" value="FATTY ACID SYNTHASE"/>
    <property type="match status" value="1"/>
</dbReference>
<keyword evidence="3" id="KW-1185">Reference proteome</keyword>
<sequence>MNDAAPLTYGQLSVWRDVRGLRRDRRHEANTQAIWPIPDCAGHTAEQVAAAVLTLPDRHESLRTAYDLTDPYAPTQHVLPALEHVDGSITECAPEEFDALVAALAAEPFDLGTAPTWRFRVVTRDGAPRAVVLIQHHITADGWSNGRLEADFREALATPGHRPADAAVTPRRLALWQREPARRARHEALTAYWERVFTADAATLHTPANAGPPESAVQFSARSRAAYAGARRQAEALSIPVSSLVLAAFARSVAEAAGEGTVIAQLMSSNRFVPPWNTLVSSMNQWTAAALNEGALAAPSTPFPSFAAHVHTRGLLAYRHGMYDVDEMDALRDKLRGGRTPYEATCAFNFLTGAAPPPGTGPESGPDPEVPFSRIGHPCYLRATDEGGDTLHLRLRTMGLTDTATRDVLLGTLARLDGNRS</sequence>
<accession>A0A1H0BU72</accession>
<evidence type="ECO:0000259" key="1">
    <source>
        <dbReference type="Pfam" id="PF00668"/>
    </source>
</evidence>
<evidence type="ECO:0000313" key="2">
    <source>
        <dbReference type="EMBL" id="SDN49146.1"/>
    </source>
</evidence>
<dbReference type="Proteomes" id="UP000199341">
    <property type="component" value="Unassembled WGS sequence"/>
</dbReference>
<dbReference type="EMBL" id="FNIE01000004">
    <property type="protein sequence ID" value="SDN49146.1"/>
    <property type="molecule type" value="Genomic_DNA"/>
</dbReference>
<dbReference type="GO" id="GO:0009239">
    <property type="term" value="P:enterobactin biosynthetic process"/>
    <property type="evidence" value="ECO:0007669"/>
    <property type="project" value="TreeGrafter"/>
</dbReference>
<dbReference type="PANTHER" id="PTHR45527">
    <property type="entry name" value="NONRIBOSOMAL PEPTIDE SYNTHETASE"/>
    <property type="match status" value="1"/>
</dbReference>
<dbReference type="GO" id="GO:0031177">
    <property type="term" value="F:phosphopantetheine binding"/>
    <property type="evidence" value="ECO:0007669"/>
    <property type="project" value="TreeGrafter"/>
</dbReference>
<dbReference type="GO" id="GO:0047527">
    <property type="term" value="F:2,3-dihydroxybenzoate-serine ligase activity"/>
    <property type="evidence" value="ECO:0007669"/>
    <property type="project" value="TreeGrafter"/>
</dbReference>
<dbReference type="GO" id="GO:0043041">
    <property type="term" value="P:amino acid activation for nonribosomal peptide biosynthetic process"/>
    <property type="evidence" value="ECO:0007669"/>
    <property type="project" value="TreeGrafter"/>
</dbReference>
<dbReference type="GO" id="GO:0005829">
    <property type="term" value="C:cytosol"/>
    <property type="evidence" value="ECO:0007669"/>
    <property type="project" value="TreeGrafter"/>
</dbReference>
<organism evidence="2 3">
    <name type="scientific">Actinacidiphila guanduensis</name>
    <dbReference type="NCBI Taxonomy" id="310781"/>
    <lineage>
        <taxon>Bacteria</taxon>
        <taxon>Bacillati</taxon>
        <taxon>Actinomycetota</taxon>
        <taxon>Actinomycetes</taxon>
        <taxon>Kitasatosporales</taxon>
        <taxon>Streptomycetaceae</taxon>
        <taxon>Actinacidiphila</taxon>
    </lineage>
</organism>
<dbReference type="Gene3D" id="3.30.559.30">
    <property type="entry name" value="Nonribosomal peptide synthetase, condensation domain"/>
    <property type="match status" value="1"/>
</dbReference>
<dbReference type="OrthoDB" id="3403614at2"/>
<dbReference type="Pfam" id="PF00668">
    <property type="entry name" value="Condensation"/>
    <property type="match status" value="1"/>
</dbReference>
<dbReference type="SUPFAM" id="SSF52777">
    <property type="entry name" value="CoA-dependent acyltransferases"/>
    <property type="match status" value="2"/>
</dbReference>